<dbReference type="PANTHER" id="PTHR43637">
    <property type="entry name" value="UPF0273 PROTEIN TM_0370"/>
    <property type="match status" value="1"/>
</dbReference>
<feature type="region of interest" description="Disordered" evidence="3">
    <location>
        <begin position="15"/>
        <end position="53"/>
    </location>
</feature>
<organism evidence="5 6">
    <name type="scientific">Candidatus Iainarchaeum sp</name>
    <dbReference type="NCBI Taxonomy" id="3101447"/>
    <lineage>
        <taxon>Archaea</taxon>
        <taxon>Candidatus Iainarchaeota</taxon>
        <taxon>Candidatus Iainarchaeia</taxon>
        <taxon>Candidatus Iainarchaeales</taxon>
        <taxon>Candidatus Iainarchaeaceae</taxon>
        <taxon>Candidatus Iainarchaeum</taxon>
    </lineage>
</organism>
<evidence type="ECO:0000256" key="2">
    <source>
        <dbReference type="ARBA" id="ARBA00022840"/>
    </source>
</evidence>
<dbReference type="Pfam" id="PF06745">
    <property type="entry name" value="ATPase"/>
    <property type="match status" value="1"/>
</dbReference>
<protein>
    <recommendedName>
        <fullName evidence="4">KaiC domain-containing protein</fullName>
    </recommendedName>
</protein>
<dbReference type="GO" id="GO:0005524">
    <property type="term" value="F:ATP binding"/>
    <property type="evidence" value="ECO:0007669"/>
    <property type="project" value="UniProtKB-KW"/>
</dbReference>
<dbReference type="EMBL" id="NZBU01000001">
    <property type="protein sequence ID" value="MAG21719.1"/>
    <property type="molecule type" value="Genomic_DNA"/>
</dbReference>
<evidence type="ECO:0000256" key="1">
    <source>
        <dbReference type="ARBA" id="ARBA00022741"/>
    </source>
</evidence>
<keyword evidence="2" id="KW-0067">ATP-binding</keyword>
<dbReference type="PANTHER" id="PTHR43637:SF2">
    <property type="entry name" value="PROTEIN GVPD 1"/>
    <property type="match status" value="1"/>
</dbReference>
<keyword evidence="1" id="KW-0547">Nucleotide-binding</keyword>
<dbReference type="AlphaFoldDB" id="A0A2D6LZZ6"/>
<dbReference type="InterPro" id="IPR010624">
    <property type="entry name" value="KaiC_dom"/>
</dbReference>
<name>A0A2D6LZZ6_9ARCH</name>
<proteinExistence type="predicted"/>
<evidence type="ECO:0000313" key="6">
    <source>
        <dbReference type="Proteomes" id="UP000226592"/>
    </source>
</evidence>
<feature type="domain" description="KaiC" evidence="4">
    <location>
        <begin position="59"/>
        <end position="304"/>
    </location>
</feature>
<sequence>MSKLGFLNFLKKKKKMEKKSGKKPIEPLVAAPAKTHSKVKEDPATPPPPTKAPAVKKIEFLPTRVSNFDSLIDKGGVERGNTLLVAGGCGTGKSTFTMQSLYHGVKNGEKGVYLSFEEPVGKLRRHMKSNFGWELKKYEDNGQLALLKLDPFKIARGVEASVIKKSGDLLVSMESIDLPFMPDRVVVDSLSALSIAFMGNVENYRYYIRHLFEKLDEYKSVNFVISETELDPGIYSRSGIEEFLADGVIVLYNLKSGSKRQRALELLKLRCSDHLKGMIPYSITKTGITIEKRGGAFNEVLAKSRSKRHYSSKTVPSEFT</sequence>
<evidence type="ECO:0000313" key="5">
    <source>
        <dbReference type="EMBL" id="MAG21719.1"/>
    </source>
</evidence>
<reference evidence="6" key="1">
    <citation type="submission" date="2017-09" db="EMBL/GenBank/DDBJ databases">
        <title>The Reconstruction of 2,631 Draft Metagenome-Assembled Genomes from the Global Oceans.</title>
        <authorList>
            <person name="Tully B.J."/>
            <person name="Graham E.D."/>
            <person name="Heidelberg J.F."/>
        </authorList>
    </citation>
    <scope>NUCLEOTIDE SEQUENCE [LARGE SCALE GENOMIC DNA]</scope>
</reference>
<gene>
    <name evidence="5" type="ORF">CL943_00240</name>
</gene>
<dbReference type="Proteomes" id="UP000226592">
    <property type="component" value="Unassembled WGS sequence"/>
</dbReference>
<dbReference type="PROSITE" id="PS51146">
    <property type="entry name" value="KAIC"/>
    <property type="match status" value="1"/>
</dbReference>
<evidence type="ECO:0000256" key="3">
    <source>
        <dbReference type="SAM" id="MobiDB-lite"/>
    </source>
</evidence>
<dbReference type="SUPFAM" id="SSF52540">
    <property type="entry name" value="P-loop containing nucleoside triphosphate hydrolases"/>
    <property type="match status" value="1"/>
</dbReference>
<dbReference type="InterPro" id="IPR014774">
    <property type="entry name" value="KaiC-like_dom"/>
</dbReference>
<evidence type="ECO:0000259" key="4">
    <source>
        <dbReference type="PROSITE" id="PS51146"/>
    </source>
</evidence>
<accession>A0A2D6LZZ6</accession>
<comment type="caution">
    <text evidence="5">The sequence shown here is derived from an EMBL/GenBank/DDBJ whole genome shotgun (WGS) entry which is preliminary data.</text>
</comment>
<dbReference type="InterPro" id="IPR027417">
    <property type="entry name" value="P-loop_NTPase"/>
</dbReference>
<dbReference type="Gene3D" id="3.40.50.300">
    <property type="entry name" value="P-loop containing nucleotide triphosphate hydrolases"/>
    <property type="match status" value="1"/>
</dbReference>